<dbReference type="GO" id="GO:0005739">
    <property type="term" value="C:mitochondrion"/>
    <property type="evidence" value="ECO:0007669"/>
    <property type="project" value="TreeGrafter"/>
</dbReference>
<dbReference type="InterPro" id="IPR002661">
    <property type="entry name" value="Ribosome_recyc_fac"/>
</dbReference>
<dbReference type="InterPro" id="IPR023584">
    <property type="entry name" value="Ribosome_recyc_fac_dom"/>
</dbReference>
<evidence type="ECO:0000256" key="1">
    <source>
        <dbReference type="ARBA" id="ARBA00022917"/>
    </source>
</evidence>
<gene>
    <name evidence="3" type="ORF">AFUS01_LOCUS21103</name>
</gene>
<keyword evidence="1" id="KW-0648">Protein biosynthesis</keyword>
<feature type="domain" description="Ribosome recycling factor" evidence="2">
    <location>
        <begin position="139"/>
        <end position="292"/>
    </location>
</feature>
<sequence>MPVIAAVVAHRRCYHKQPQTLMTKPCAMTKGTTPIHRNVNVSSTFPLKNVKAQHVLQQAPFSTSSTRSLKAKISEVFNFNFSLNRLINDHEESRRYYAKGRGIQSNKKTIIRVNEDEMSELIDIEAYKSQLDELTEQMRNDFVKQLSVRNAAGALEQLEVEFDGEKYPLQELAQVGRKTPQLAVLNLSSLPEACEPVMKAIHDSGMNLNPQQEGTTIYVHIPKVTREHRENLSRNAKSLFTKYKAAFQTVQNRYIKQCRSNKDGVSEDLVFTVQKQIMKVASDYIQEAEKLLQ</sequence>
<reference evidence="3" key="1">
    <citation type="submission" date="2021-06" db="EMBL/GenBank/DDBJ databases">
        <authorList>
            <person name="Hodson N. C."/>
            <person name="Mongue J. A."/>
            <person name="Jaron S. K."/>
        </authorList>
    </citation>
    <scope>NUCLEOTIDE SEQUENCE</scope>
</reference>
<dbReference type="GO" id="GO:0043023">
    <property type="term" value="F:ribosomal large subunit binding"/>
    <property type="evidence" value="ECO:0007669"/>
    <property type="project" value="TreeGrafter"/>
</dbReference>
<dbReference type="GO" id="GO:0006412">
    <property type="term" value="P:translation"/>
    <property type="evidence" value="ECO:0007669"/>
    <property type="project" value="UniProtKB-KW"/>
</dbReference>
<evidence type="ECO:0000313" key="3">
    <source>
        <dbReference type="EMBL" id="CAG7732595.1"/>
    </source>
</evidence>
<proteinExistence type="predicted"/>
<keyword evidence="4" id="KW-1185">Reference proteome</keyword>
<dbReference type="EMBL" id="CAJVCH010234543">
    <property type="protein sequence ID" value="CAG7732595.1"/>
    <property type="molecule type" value="Genomic_DNA"/>
</dbReference>
<comment type="caution">
    <text evidence="3">The sequence shown here is derived from an EMBL/GenBank/DDBJ whole genome shotgun (WGS) entry which is preliminary data.</text>
</comment>
<dbReference type="Proteomes" id="UP000708208">
    <property type="component" value="Unassembled WGS sequence"/>
</dbReference>
<dbReference type="FunFam" id="3.30.1360.40:FF:000001">
    <property type="entry name" value="Ribosome-recycling factor"/>
    <property type="match status" value="1"/>
</dbReference>
<evidence type="ECO:0000313" key="4">
    <source>
        <dbReference type="Proteomes" id="UP000708208"/>
    </source>
</evidence>
<protein>
    <recommendedName>
        <fullName evidence="2">Ribosome recycling factor domain-containing protein</fullName>
    </recommendedName>
</protein>
<dbReference type="PANTHER" id="PTHR20982">
    <property type="entry name" value="RIBOSOME RECYCLING FACTOR"/>
    <property type="match status" value="1"/>
</dbReference>
<evidence type="ECO:0000259" key="2">
    <source>
        <dbReference type="Pfam" id="PF01765"/>
    </source>
</evidence>
<dbReference type="PANTHER" id="PTHR20982:SF3">
    <property type="entry name" value="MITOCHONDRIAL RIBOSOME RECYCLING FACTOR PSEUDO 1"/>
    <property type="match status" value="1"/>
</dbReference>
<dbReference type="AlphaFoldDB" id="A0A8J2KUJ7"/>
<dbReference type="OrthoDB" id="407355at2759"/>
<accession>A0A8J2KUJ7</accession>
<organism evidence="3 4">
    <name type="scientific">Allacma fusca</name>
    <dbReference type="NCBI Taxonomy" id="39272"/>
    <lineage>
        <taxon>Eukaryota</taxon>
        <taxon>Metazoa</taxon>
        <taxon>Ecdysozoa</taxon>
        <taxon>Arthropoda</taxon>
        <taxon>Hexapoda</taxon>
        <taxon>Collembola</taxon>
        <taxon>Symphypleona</taxon>
        <taxon>Sminthuridae</taxon>
        <taxon>Allacma</taxon>
    </lineage>
</organism>
<dbReference type="Pfam" id="PF01765">
    <property type="entry name" value="RRF"/>
    <property type="match status" value="1"/>
</dbReference>
<name>A0A8J2KUJ7_9HEXA</name>